<dbReference type="Gene3D" id="3.40.50.300">
    <property type="entry name" value="P-loop containing nucleotide triphosphate hydrolases"/>
    <property type="match status" value="1"/>
</dbReference>
<evidence type="ECO:0000313" key="4">
    <source>
        <dbReference type="EMBL" id="MEA5443816.1"/>
    </source>
</evidence>
<accession>A0ABU5SZE6</accession>
<evidence type="ECO:0000256" key="1">
    <source>
        <dbReference type="ARBA" id="ARBA00006930"/>
    </source>
</evidence>
<dbReference type="SUPFAM" id="SSF52540">
    <property type="entry name" value="P-loop containing nucleoside triphosphate hydrolases"/>
    <property type="match status" value="1"/>
</dbReference>
<comment type="caution">
    <text evidence="4">The sequence shown here is derived from an EMBL/GenBank/DDBJ whole genome shotgun (WGS) entry which is preliminary data.</text>
</comment>
<dbReference type="RefSeq" id="WP_323357778.1">
    <property type="nucleotide sequence ID" value="NZ_JAYGHY010000069.1"/>
</dbReference>
<dbReference type="PANTHER" id="PTHR32114:SF2">
    <property type="entry name" value="ABC TRANSPORTER ABCH.3"/>
    <property type="match status" value="1"/>
</dbReference>
<evidence type="ECO:0000313" key="5">
    <source>
        <dbReference type="Proteomes" id="UP001302329"/>
    </source>
</evidence>
<dbReference type="InterPro" id="IPR027417">
    <property type="entry name" value="P-loop_NTPase"/>
</dbReference>
<dbReference type="EMBL" id="JAYGHY010000069">
    <property type="protein sequence ID" value="MEA5443816.1"/>
    <property type="molecule type" value="Genomic_DNA"/>
</dbReference>
<sequence>ATSELEQAARRLGQELAASPFATATDAAAALQEESWRLKLVERIAAYEAAVIQQRNLLAAPDLADLPEPRPDTAAAGAAVDRLDGARTRAVERHSEARGAQKEIIRLATEHREGAAGLADKQQRAERLSAVANRCQGKAAPYISLQRWVLSAYLDDICGYANQRLTLMTSGRYQLRLTDEGGHGGRNAGLGLRVLDAYTGEEREVSSLSGGETFQASLALALGVADTVQAHAGGVPLEALFIDEGFGSLDPDNLQLAMDELDRLREGGRMIGLISHVGALRERIRGGIEVIAGDRGSRLRVGGTASPNPWTVPR</sequence>
<comment type="similarity">
    <text evidence="1">Belongs to the SMC family. SbcC subfamily.</text>
</comment>
<keyword evidence="5" id="KW-1185">Reference proteome</keyword>
<gene>
    <name evidence="4" type="ORF">VB739_14760</name>
</gene>
<comment type="subunit">
    <text evidence="2">Heterodimer of SbcC and SbcD.</text>
</comment>
<feature type="non-terminal residue" evidence="4">
    <location>
        <position position="1"/>
    </location>
</feature>
<evidence type="ECO:0000256" key="2">
    <source>
        <dbReference type="ARBA" id="ARBA00011322"/>
    </source>
</evidence>
<organism evidence="4 5">
    <name type="scientific">Cyanobium gracile UHCC 0281</name>
    <dbReference type="NCBI Taxonomy" id="3110309"/>
    <lineage>
        <taxon>Bacteria</taxon>
        <taxon>Bacillati</taxon>
        <taxon>Cyanobacteriota</taxon>
        <taxon>Cyanophyceae</taxon>
        <taxon>Synechococcales</taxon>
        <taxon>Prochlorococcaceae</taxon>
        <taxon>Cyanobium</taxon>
    </lineage>
</organism>
<name>A0ABU5SZE6_9CYAN</name>
<proteinExistence type="inferred from homology"/>
<dbReference type="Proteomes" id="UP001302329">
    <property type="component" value="Unassembled WGS sequence"/>
</dbReference>
<reference evidence="4 5" key="1">
    <citation type="submission" date="2023-12" db="EMBL/GenBank/DDBJ databases">
        <title>Baltic Sea Cyanobacteria.</title>
        <authorList>
            <person name="Delbaje E."/>
            <person name="Fewer D.P."/>
            <person name="Shishido T.K."/>
        </authorList>
    </citation>
    <scope>NUCLEOTIDE SEQUENCE [LARGE SCALE GENOMIC DNA]</scope>
    <source>
        <strain evidence="4 5">UHCC 0281</strain>
    </source>
</reference>
<dbReference type="Pfam" id="PF13558">
    <property type="entry name" value="SbcC_Walker_B"/>
    <property type="match status" value="1"/>
</dbReference>
<protein>
    <recommendedName>
        <fullName evidence="3">Nuclease SbcCD subunit C</fullName>
    </recommendedName>
</protein>
<evidence type="ECO:0000256" key="3">
    <source>
        <dbReference type="ARBA" id="ARBA00013368"/>
    </source>
</evidence>
<dbReference type="PANTHER" id="PTHR32114">
    <property type="entry name" value="ABC TRANSPORTER ABCH.3"/>
    <property type="match status" value="1"/>
</dbReference>